<feature type="chain" id="PRO_5032377009" description="PLAT domain-containing protein" evidence="9">
    <location>
        <begin position="23"/>
        <end position="1694"/>
    </location>
</feature>
<evidence type="ECO:0000256" key="5">
    <source>
        <dbReference type="ARBA" id="ARBA00023136"/>
    </source>
</evidence>
<dbReference type="InterPro" id="IPR011042">
    <property type="entry name" value="6-blade_b-propeller_TolB-like"/>
</dbReference>
<feature type="signal peptide" evidence="9">
    <location>
        <begin position="1"/>
        <end position="22"/>
    </location>
</feature>
<dbReference type="Gene3D" id="2.40.10.500">
    <property type="match status" value="1"/>
</dbReference>
<keyword evidence="9" id="KW-0732">Signal</keyword>
<dbReference type="InterPro" id="IPR036392">
    <property type="entry name" value="PLAT/LH2_dom_sf"/>
</dbReference>
<dbReference type="Proteomes" id="UP000663828">
    <property type="component" value="Unassembled WGS sequence"/>
</dbReference>
<dbReference type="EMBL" id="CAJNOR010000407">
    <property type="protein sequence ID" value="CAF0905254.1"/>
    <property type="molecule type" value="Genomic_DNA"/>
</dbReference>
<feature type="repeat" description="NHL" evidence="7">
    <location>
        <begin position="176"/>
        <end position="212"/>
    </location>
</feature>
<name>A0A813ZWU1_ADIRI</name>
<dbReference type="GO" id="GO:0005261">
    <property type="term" value="F:monoatomic cation channel activity"/>
    <property type="evidence" value="ECO:0007669"/>
    <property type="project" value="TreeGrafter"/>
</dbReference>
<evidence type="ECO:0000256" key="2">
    <source>
        <dbReference type="ARBA" id="ARBA00022692"/>
    </source>
</evidence>
<dbReference type="GO" id="GO:0006816">
    <property type="term" value="P:calcium ion transport"/>
    <property type="evidence" value="ECO:0007669"/>
    <property type="project" value="TreeGrafter"/>
</dbReference>
<dbReference type="PANTHER" id="PTHR46730:SF1">
    <property type="entry name" value="PLAT DOMAIN-CONTAINING PROTEIN"/>
    <property type="match status" value="1"/>
</dbReference>
<evidence type="ECO:0000313" key="12">
    <source>
        <dbReference type="Proteomes" id="UP000663828"/>
    </source>
</evidence>
<dbReference type="GO" id="GO:0005886">
    <property type="term" value="C:plasma membrane"/>
    <property type="evidence" value="ECO:0007669"/>
    <property type="project" value="TreeGrafter"/>
</dbReference>
<comment type="subcellular location">
    <subcellularLocation>
        <location evidence="1">Membrane</location>
    </subcellularLocation>
</comment>
<accession>A0A813ZWU1</accession>
<dbReference type="PANTHER" id="PTHR46730">
    <property type="entry name" value="POLYCYSTIN-1"/>
    <property type="match status" value="1"/>
</dbReference>
<dbReference type="InterPro" id="IPR001024">
    <property type="entry name" value="PLAT/LH2_dom"/>
</dbReference>
<dbReference type="Gene3D" id="2.120.10.30">
    <property type="entry name" value="TolB, C-terminal domain"/>
    <property type="match status" value="1"/>
</dbReference>
<organism evidence="11 12">
    <name type="scientific">Adineta ricciae</name>
    <name type="common">Rotifer</name>
    <dbReference type="NCBI Taxonomy" id="249248"/>
    <lineage>
        <taxon>Eukaryota</taxon>
        <taxon>Metazoa</taxon>
        <taxon>Spiralia</taxon>
        <taxon>Gnathifera</taxon>
        <taxon>Rotifera</taxon>
        <taxon>Eurotatoria</taxon>
        <taxon>Bdelloidea</taxon>
        <taxon>Adinetida</taxon>
        <taxon>Adinetidae</taxon>
        <taxon>Adineta</taxon>
    </lineage>
</organism>
<gene>
    <name evidence="11" type="ORF">XAT740_LOCUS8241</name>
</gene>
<reference evidence="11" key="1">
    <citation type="submission" date="2021-02" db="EMBL/GenBank/DDBJ databases">
        <authorList>
            <person name="Nowell W R."/>
        </authorList>
    </citation>
    <scope>NUCLEOTIDE SEQUENCE</scope>
</reference>
<dbReference type="PROSITE" id="PS50095">
    <property type="entry name" value="PLAT"/>
    <property type="match status" value="1"/>
</dbReference>
<keyword evidence="5 8" id="KW-0472">Membrane</keyword>
<evidence type="ECO:0000256" key="9">
    <source>
        <dbReference type="SAM" id="SignalP"/>
    </source>
</evidence>
<protein>
    <recommendedName>
        <fullName evidence="10">PLAT domain-containing protein</fullName>
    </recommendedName>
</protein>
<keyword evidence="4 8" id="KW-1133">Transmembrane helix</keyword>
<dbReference type="SUPFAM" id="SSF101898">
    <property type="entry name" value="NHL repeat"/>
    <property type="match status" value="1"/>
</dbReference>
<evidence type="ECO:0000313" key="11">
    <source>
        <dbReference type="EMBL" id="CAF0905254.1"/>
    </source>
</evidence>
<evidence type="ECO:0000256" key="7">
    <source>
        <dbReference type="PROSITE-ProRule" id="PRU00504"/>
    </source>
</evidence>
<dbReference type="InterPro" id="IPR001258">
    <property type="entry name" value="NHL_repeat"/>
</dbReference>
<keyword evidence="2 8" id="KW-0812">Transmembrane</keyword>
<feature type="domain" description="PLAT" evidence="10">
    <location>
        <begin position="1446"/>
        <end position="1565"/>
    </location>
</feature>
<dbReference type="InterPro" id="IPR002859">
    <property type="entry name" value="PKD/REJ-like"/>
</dbReference>
<feature type="transmembrane region" description="Helical" evidence="8">
    <location>
        <begin position="1419"/>
        <end position="1437"/>
    </location>
</feature>
<evidence type="ECO:0000256" key="8">
    <source>
        <dbReference type="SAM" id="Phobius"/>
    </source>
</evidence>
<evidence type="ECO:0000256" key="3">
    <source>
        <dbReference type="ARBA" id="ARBA00022737"/>
    </source>
</evidence>
<proteinExistence type="predicted"/>
<dbReference type="CDD" id="cd05819">
    <property type="entry name" value="NHL"/>
    <property type="match status" value="1"/>
</dbReference>
<evidence type="ECO:0000256" key="4">
    <source>
        <dbReference type="ARBA" id="ARBA00022989"/>
    </source>
</evidence>
<evidence type="ECO:0000256" key="6">
    <source>
        <dbReference type="PROSITE-ProRule" id="PRU00152"/>
    </source>
</evidence>
<evidence type="ECO:0000256" key="1">
    <source>
        <dbReference type="ARBA" id="ARBA00004370"/>
    </source>
</evidence>
<comment type="caution">
    <text evidence="6">Lacks conserved residue(s) required for the propagation of feature annotation.</text>
</comment>
<dbReference type="SUPFAM" id="SSF49723">
    <property type="entry name" value="Lipase/lipooxygenase domain (PLAT/LH2 domain)"/>
    <property type="match status" value="1"/>
</dbReference>
<keyword evidence="12" id="KW-1185">Reference proteome</keyword>
<keyword evidence="3" id="KW-0677">Repeat</keyword>
<sequence>MWYSCHLVFSLILSFIGNPVVGSFFNQLTFCPNATWNPNGITFANNINDLFGLFVDINNIIYATSQRSNTIYIWSGNSSNLIHTLSGNLNSPGAVFVANNGDIYVDNGKNSQLLKWTSNGSQSELVTNISAQTLGIFIDLNDTLYISYDDLHEVVKMSLSNGSSPLETVAGNSTAGSDAYSLSHPNGIFVDSEFSLYVADAFNNRIQKFAVGQRNGTTVAGNGTSGSFQLTMPTGVFIDGGGYLFIVDTSNNRIIGSGLYGFRCIVGCSTPVAGSLSNQLNAPRTLGFDSYGNIFVSDRSNQQIQKFILMTNSCAIETTTTQGVPVKQTTITTGLLQSSPLSSISYNLSTVSLSVINQSNSGCFPPIVTLIPNVSTLLSPLQFQYSKDIYISSNIQPSCNQSLAIQTQWTVFNCSRNCSSLVQINPTIVTTHSDLFIPAKSLPNEIYEFKLTVTLVSSSSLIGLSSAYIQIIPTGITVNLFQFGTSSITFGYATDLLLDPGANSIDPDENIFNASNWMYEYYCRTLDSESFPSINGSLLTIDDPRSLVFNSSCFFNRSNIGVVSFPSSSLRILSRSLRPNQTYQFMVKMLSIYNTSSSAIGYLLVQTVDYNTQIVAVGCVISTMCASNLEFQLINPTTQVALFSLCIDNCQTSVNITWNIYYSLTNRSSNLISWIRWNQTNAYENIWLFGMNTSNFTVAKEIFFVNPQIIYWRFEVIYSSLNGIGVSALNFLINAPPRNGSCSINPLNGTTMTLFTITCSNWLDENSINDYSLYSYNQNESNANLVAFSSVPMFQVRLPAGSNTTSRLNLFVKIQDTLNSYTDFNLTSVLIVQDTTILSDLIDSFRNRTNISTNHLFSQLLSTGDQNTVEQIITILSQELNQINNEQLQNAVTKDIPVASVFVSPLGESSFSSNYVLPNASTMLYFNKQMNTYATIREYLMTTLTNLPIIPTTKGITLQASTIAQLTQSTNQLTRLLSTNASAKCHQLAQKLYLIMNKISYEDTQAAVQSIATCVSNVMTAINGPLQQRITTLDLDFSRANEFPYDYDTDVEFKWSDLKFFADGNDYSWQTIQNGRNFYYQKQTANQIDAQSTETLSLLTKILQTHINIGQNCTINTSALFLSLETISVASLSNKLVQLTENAQVHLPSSLANINSTTISIRSLIQPLAIADQSNTNLSRSLSFSIFDRNGNELTIQTNQSIKLIIPRDKNFVLPPMSLQNVTAINSTARHLLFNWHYINLNQFKPNLSVSLHLEMEPLNTSLAYFLAYKFDSSSNTIAGWTLFCPYNLTNDSYYIYFLDNQQTANHQSVIFGLREMNSFELITFCSNRSNNTLPVPTDPFVFSSNYNLRTYVSGCYYLDSKNNWQSDGLIVGSRTNHNETECYSNHLTTFAGGFLVLPAPINWDYSFSNTDFLRNKTVYVAIVYVFTIYIILLIYVRYEDNKDMQKLPLMMVIDNQKDTILKLKVQFMMLGKKNETEIRSFIQSHPKIFEHSGVDSFLIVVSRSFCSLNCIYIWHDNSEIGHLTSWFFEYIIFRDLKTIETFNFIFEQWIAVAEDNERIKQISKVANEDQAQQFSHLRTIQKHHYLAEGYPRFSIILHSPSKEFTRVQRCSFCLTLRFVLASLNALYHDQMEQINTKKKTDSLGTLCDSLDISSEQISIHVMIQLMLFFRRVRTSRNTNESLIAEFFSSIFLI</sequence>
<dbReference type="PROSITE" id="PS51125">
    <property type="entry name" value="NHL"/>
    <property type="match status" value="1"/>
</dbReference>
<dbReference type="Gene3D" id="2.60.60.20">
    <property type="entry name" value="PLAT/LH2 domain"/>
    <property type="match status" value="1"/>
</dbReference>
<evidence type="ECO:0000259" key="10">
    <source>
        <dbReference type="PROSITE" id="PS50095"/>
    </source>
</evidence>
<dbReference type="Pfam" id="PF02010">
    <property type="entry name" value="REJ"/>
    <property type="match status" value="1"/>
</dbReference>
<comment type="caution">
    <text evidence="11">The sequence shown here is derived from an EMBL/GenBank/DDBJ whole genome shotgun (WGS) entry which is preliminary data.</text>
</comment>